<protein>
    <submittedName>
        <fullName evidence="1">Uncharacterized protein</fullName>
    </submittedName>
</protein>
<accession>A0A5C6CLF9</accession>
<name>A0A5C6CLF9_9BACT</name>
<keyword evidence="2" id="KW-1185">Reference proteome</keyword>
<proteinExistence type="predicted"/>
<dbReference type="EMBL" id="SJPT01000003">
    <property type="protein sequence ID" value="TWU23976.1"/>
    <property type="molecule type" value="Genomic_DNA"/>
</dbReference>
<dbReference type="AlphaFoldDB" id="A0A5C6CLF9"/>
<evidence type="ECO:0000313" key="1">
    <source>
        <dbReference type="EMBL" id="TWU23976.1"/>
    </source>
</evidence>
<gene>
    <name evidence="1" type="ORF">Pla52o_18990</name>
</gene>
<comment type="caution">
    <text evidence="1">The sequence shown here is derived from an EMBL/GenBank/DDBJ whole genome shotgun (WGS) entry which is preliminary data.</text>
</comment>
<sequence length="107" mass="11766">MNMRGIGSISLDLERDPPRSTMVSVVATVKLCRASTASPLSLLTHATTRCSVPVVKDACPRCPHKMLCPRWPRWPRCPRLALSPLAILGAGTDDRLSRTRRDGGESW</sequence>
<evidence type="ECO:0000313" key="2">
    <source>
        <dbReference type="Proteomes" id="UP000316304"/>
    </source>
</evidence>
<dbReference type="Proteomes" id="UP000316304">
    <property type="component" value="Unassembled WGS sequence"/>
</dbReference>
<reference evidence="1 2" key="1">
    <citation type="submission" date="2019-02" db="EMBL/GenBank/DDBJ databases">
        <title>Deep-cultivation of Planctomycetes and their phenomic and genomic characterization uncovers novel biology.</title>
        <authorList>
            <person name="Wiegand S."/>
            <person name="Jogler M."/>
            <person name="Boedeker C."/>
            <person name="Pinto D."/>
            <person name="Vollmers J."/>
            <person name="Rivas-Marin E."/>
            <person name="Kohn T."/>
            <person name="Peeters S.H."/>
            <person name="Heuer A."/>
            <person name="Rast P."/>
            <person name="Oberbeckmann S."/>
            <person name="Bunk B."/>
            <person name="Jeske O."/>
            <person name="Meyerdierks A."/>
            <person name="Storesund J.E."/>
            <person name="Kallscheuer N."/>
            <person name="Luecker S."/>
            <person name="Lage O.M."/>
            <person name="Pohl T."/>
            <person name="Merkel B.J."/>
            <person name="Hornburger P."/>
            <person name="Mueller R.-W."/>
            <person name="Bruemmer F."/>
            <person name="Labrenz M."/>
            <person name="Spormann A.M."/>
            <person name="Op Den Camp H."/>
            <person name="Overmann J."/>
            <person name="Amann R."/>
            <person name="Jetten M.S.M."/>
            <person name="Mascher T."/>
            <person name="Medema M.H."/>
            <person name="Devos D.P."/>
            <person name="Kaster A.-K."/>
            <person name="Ovreas L."/>
            <person name="Rohde M."/>
            <person name="Galperin M.Y."/>
            <person name="Jogler C."/>
        </authorList>
    </citation>
    <scope>NUCLEOTIDE SEQUENCE [LARGE SCALE GENOMIC DNA]</scope>
    <source>
        <strain evidence="1 2">Pla52o</strain>
    </source>
</reference>
<organism evidence="1 2">
    <name type="scientific">Novipirellula galeiformis</name>
    <dbReference type="NCBI Taxonomy" id="2528004"/>
    <lineage>
        <taxon>Bacteria</taxon>
        <taxon>Pseudomonadati</taxon>
        <taxon>Planctomycetota</taxon>
        <taxon>Planctomycetia</taxon>
        <taxon>Pirellulales</taxon>
        <taxon>Pirellulaceae</taxon>
        <taxon>Novipirellula</taxon>
    </lineage>
</organism>